<evidence type="ECO:0000313" key="4">
    <source>
        <dbReference type="Proteomes" id="UP000593890"/>
    </source>
</evidence>
<dbReference type="EMBL" id="AP023321">
    <property type="protein sequence ID" value="BCI60527.1"/>
    <property type="molecule type" value="Genomic_DNA"/>
</dbReference>
<dbReference type="Pfam" id="PF16924">
    <property type="entry name" value="DpaA_N"/>
    <property type="match status" value="1"/>
</dbReference>
<dbReference type="GO" id="GO:0051287">
    <property type="term" value="F:NAD binding"/>
    <property type="evidence" value="ECO:0007669"/>
    <property type="project" value="InterPro"/>
</dbReference>
<evidence type="ECO:0000259" key="2">
    <source>
        <dbReference type="Pfam" id="PF16924"/>
    </source>
</evidence>
<dbReference type="Pfam" id="PF02826">
    <property type="entry name" value="2-Hacid_dh_C"/>
    <property type="match status" value="1"/>
</dbReference>
<protein>
    <submittedName>
        <fullName evidence="3">Dipicolinate synthase subunit A</fullName>
    </submittedName>
</protein>
<name>A0A7I8D160_9FIRM</name>
<dbReference type="InterPro" id="IPR006140">
    <property type="entry name" value="D-isomer_DH_NAD-bd"/>
</dbReference>
<organism evidence="3 4">
    <name type="scientific">Solibaculum mannosilyticum</name>
    <dbReference type="NCBI Taxonomy" id="2780922"/>
    <lineage>
        <taxon>Bacteria</taxon>
        <taxon>Bacillati</taxon>
        <taxon>Bacillota</taxon>
        <taxon>Clostridia</taxon>
        <taxon>Eubacteriales</taxon>
        <taxon>Oscillospiraceae</taxon>
        <taxon>Solibaculum</taxon>
    </lineage>
</organism>
<dbReference type="KEGG" id="sman:C12CBH8_11660"/>
<proteinExistence type="predicted"/>
<dbReference type="Gene3D" id="3.40.50.720">
    <property type="entry name" value="NAD(P)-binding Rossmann-like Domain"/>
    <property type="match status" value="1"/>
</dbReference>
<dbReference type="AlphaFoldDB" id="A0A7I8D160"/>
<reference evidence="4" key="1">
    <citation type="submission" date="2020-07" db="EMBL/GenBank/DDBJ databases">
        <title>Complete genome sequencing of Clostridia bacterium strain 12CBH8.</title>
        <authorList>
            <person name="Sakamoto M."/>
            <person name="Murakami T."/>
            <person name="Mori H."/>
        </authorList>
    </citation>
    <scope>NUCLEOTIDE SEQUENCE [LARGE SCALE GENOMIC DNA]</scope>
    <source>
        <strain evidence="4">12CBH8</strain>
    </source>
</reference>
<dbReference type="NCBIfam" id="NF006162">
    <property type="entry name" value="PRK08306.1"/>
    <property type="match status" value="1"/>
</dbReference>
<accession>A0A7I8D160</accession>
<dbReference type="InterPro" id="IPR036291">
    <property type="entry name" value="NAD(P)-bd_dom_sf"/>
</dbReference>
<evidence type="ECO:0000313" key="3">
    <source>
        <dbReference type="EMBL" id="BCI60527.1"/>
    </source>
</evidence>
<keyword evidence="4" id="KW-1185">Reference proteome</keyword>
<evidence type="ECO:0000259" key="1">
    <source>
        <dbReference type="Pfam" id="PF02826"/>
    </source>
</evidence>
<dbReference type="InterPro" id="IPR031629">
    <property type="entry name" value="DpaA_N"/>
</dbReference>
<dbReference type="SUPFAM" id="SSF51735">
    <property type="entry name" value="NAD(P)-binding Rossmann-fold domains"/>
    <property type="match status" value="1"/>
</dbReference>
<feature type="domain" description="Dipicolinate synthase subunit A N-terminal" evidence="2">
    <location>
        <begin position="7"/>
        <end position="122"/>
    </location>
</feature>
<feature type="domain" description="D-isomer specific 2-hydroxyacid dehydrogenase NAD-binding" evidence="1">
    <location>
        <begin position="147"/>
        <end position="242"/>
    </location>
</feature>
<sequence length="292" mass="31131">MMTREPFAVIGGDLRQARAAHLLASDGFTVHAVGFDSDIEMGSDVRRARSVADAIHGCRYILLPMPLTTDGESINAPFSCNTITISEVFGTAVPGQTLFAGQVSPTIAQRAQEYGLTLVDYLKREELAVRNAVPTAEGAIQLAMEELPFTLDGSQCLVVGFGRVAKVLALKLAGLGAHVTIAARKHSDAAWAQVEGYQYIPTAQMEQAVAQADVIFNSVPAMLFDEKVLSKVKNHCLIIDLASKPGGVDFETAGRLGVKTIWALSLPGKTAPWTAGAIIKDTILNIIEEATP</sequence>
<dbReference type="RefSeq" id="WP_246441320.1">
    <property type="nucleotide sequence ID" value="NZ_AP023321.1"/>
</dbReference>
<dbReference type="Proteomes" id="UP000593890">
    <property type="component" value="Chromosome"/>
</dbReference>
<gene>
    <name evidence="3" type="primary">dpaA</name>
    <name evidence="3" type="ORF">C12CBH8_11660</name>
</gene>